<dbReference type="SMART" id="SM00327">
    <property type="entry name" value="VWA"/>
    <property type="match status" value="1"/>
</dbReference>
<dbReference type="EMBL" id="SJPS01000003">
    <property type="protein sequence ID" value="TWU27246.1"/>
    <property type="molecule type" value="Genomic_DNA"/>
</dbReference>
<sequence>MTPDSKRFLHPEAIRRISRLELRARHIVEGLQTGMHRSPYFGQSVEFLQHRQYVPGDDLRHVDWKVWAKQDRLYVKQFEEETNMRCTMLVDVSASMQYGKGPLNKYEYAATAATSLAYLLLKQHDSVACIAFDDHIRARSPLNSSQKHLHSIVRTLDANKPDQKTDAGAVLREIAESSPRRGMMVVVSDLLGDVQSTLRGLRLLRQRGHDVLVLHIMDDDELDFPFDGPTRFEGLELPDHLNCNPRALRDGYLAALDRFLSDLRHGCAKHEIDYALIRTSDPLDAALAAFLCYRTAAERMR</sequence>
<feature type="domain" description="VWFA" evidence="1">
    <location>
        <begin position="83"/>
        <end position="249"/>
    </location>
</feature>
<dbReference type="RefSeq" id="WP_146450472.1">
    <property type="nucleotide sequence ID" value="NZ_SJPS01000003.1"/>
</dbReference>
<dbReference type="PANTHER" id="PTHR33608:SF7">
    <property type="entry name" value="DUF58 DOMAIN-CONTAINING PROTEIN"/>
    <property type="match status" value="1"/>
</dbReference>
<dbReference type="CDD" id="cd00198">
    <property type="entry name" value="vWFA"/>
    <property type="match status" value="1"/>
</dbReference>
<organism evidence="2 3">
    <name type="scientific">Bythopirellula polymerisocia</name>
    <dbReference type="NCBI Taxonomy" id="2528003"/>
    <lineage>
        <taxon>Bacteria</taxon>
        <taxon>Pseudomonadati</taxon>
        <taxon>Planctomycetota</taxon>
        <taxon>Planctomycetia</taxon>
        <taxon>Pirellulales</taxon>
        <taxon>Lacipirellulaceae</taxon>
        <taxon>Bythopirellula</taxon>
    </lineage>
</organism>
<evidence type="ECO:0000313" key="3">
    <source>
        <dbReference type="Proteomes" id="UP000318437"/>
    </source>
</evidence>
<protein>
    <recommendedName>
        <fullName evidence="1">VWFA domain-containing protein</fullName>
    </recommendedName>
</protein>
<evidence type="ECO:0000259" key="1">
    <source>
        <dbReference type="SMART" id="SM00327"/>
    </source>
</evidence>
<dbReference type="InterPro" id="IPR036465">
    <property type="entry name" value="vWFA_dom_sf"/>
</dbReference>
<keyword evidence="3" id="KW-1185">Reference proteome</keyword>
<dbReference type="Pfam" id="PF01882">
    <property type="entry name" value="DUF58"/>
    <property type="match status" value="1"/>
</dbReference>
<reference evidence="2 3" key="1">
    <citation type="submission" date="2019-02" db="EMBL/GenBank/DDBJ databases">
        <title>Deep-cultivation of Planctomycetes and their phenomic and genomic characterization uncovers novel biology.</title>
        <authorList>
            <person name="Wiegand S."/>
            <person name="Jogler M."/>
            <person name="Boedeker C."/>
            <person name="Pinto D."/>
            <person name="Vollmers J."/>
            <person name="Rivas-Marin E."/>
            <person name="Kohn T."/>
            <person name="Peeters S.H."/>
            <person name="Heuer A."/>
            <person name="Rast P."/>
            <person name="Oberbeckmann S."/>
            <person name="Bunk B."/>
            <person name="Jeske O."/>
            <person name="Meyerdierks A."/>
            <person name="Storesund J.E."/>
            <person name="Kallscheuer N."/>
            <person name="Luecker S."/>
            <person name="Lage O.M."/>
            <person name="Pohl T."/>
            <person name="Merkel B.J."/>
            <person name="Hornburger P."/>
            <person name="Mueller R.-W."/>
            <person name="Bruemmer F."/>
            <person name="Labrenz M."/>
            <person name="Spormann A.M."/>
            <person name="Op Den Camp H."/>
            <person name="Overmann J."/>
            <person name="Amann R."/>
            <person name="Jetten M.S.M."/>
            <person name="Mascher T."/>
            <person name="Medema M.H."/>
            <person name="Devos D.P."/>
            <person name="Kaster A.-K."/>
            <person name="Ovreas L."/>
            <person name="Rohde M."/>
            <person name="Galperin M.Y."/>
            <person name="Jogler C."/>
        </authorList>
    </citation>
    <scope>NUCLEOTIDE SEQUENCE [LARGE SCALE GENOMIC DNA]</scope>
    <source>
        <strain evidence="2 3">Pla144</strain>
    </source>
</reference>
<proteinExistence type="predicted"/>
<dbReference type="InterPro" id="IPR002881">
    <property type="entry name" value="DUF58"/>
</dbReference>
<evidence type="ECO:0000313" key="2">
    <source>
        <dbReference type="EMBL" id="TWU27246.1"/>
    </source>
</evidence>
<dbReference type="Proteomes" id="UP000318437">
    <property type="component" value="Unassembled WGS sequence"/>
</dbReference>
<dbReference type="AlphaFoldDB" id="A0A5C6CW82"/>
<dbReference type="OrthoDB" id="9780819at2"/>
<gene>
    <name evidence="2" type="ORF">Pla144_20170</name>
</gene>
<comment type="caution">
    <text evidence="2">The sequence shown here is derived from an EMBL/GenBank/DDBJ whole genome shotgun (WGS) entry which is preliminary data.</text>
</comment>
<dbReference type="Gene3D" id="3.40.50.410">
    <property type="entry name" value="von Willebrand factor, type A domain"/>
    <property type="match status" value="1"/>
</dbReference>
<dbReference type="PANTHER" id="PTHR33608">
    <property type="entry name" value="BLL2464 PROTEIN"/>
    <property type="match status" value="1"/>
</dbReference>
<dbReference type="InterPro" id="IPR002035">
    <property type="entry name" value="VWF_A"/>
</dbReference>
<name>A0A5C6CW82_9BACT</name>
<dbReference type="SUPFAM" id="SSF53300">
    <property type="entry name" value="vWA-like"/>
    <property type="match status" value="1"/>
</dbReference>
<accession>A0A5C6CW82</accession>